<evidence type="ECO:0000256" key="1">
    <source>
        <dbReference type="SAM" id="MobiDB-lite"/>
    </source>
</evidence>
<dbReference type="PANTHER" id="PTHR33494">
    <property type="entry name" value="OS02G0793800 PROTEIN"/>
    <property type="match status" value="1"/>
</dbReference>
<proteinExistence type="predicted"/>
<dbReference type="EMBL" id="CM007387">
    <property type="protein sequence ID" value="ONK63199.1"/>
    <property type="molecule type" value="Genomic_DNA"/>
</dbReference>
<dbReference type="Proteomes" id="UP000243459">
    <property type="component" value="Chromosome 7"/>
</dbReference>
<accession>A0A5P1EEF0</accession>
<evidence type="ECO:0000313" key="4">
    <source>
        <dbReference type="Proteomes" id="UP000243459"/>
    </source>
</evidence>
<feature type="region of interest" description="Disordered" evidence="1">
    <location>
        <begin position="1"/>
        <end position="30"/>
    </location>
</feature>
<sequence>MVHNFKPGDGQDDGDHSKRRKTEMQGIRPPNLRLNKTTEFMMRIEKRLFEKPRTKYQTIKKYQSEAEKLKASNFPARKLEIGSWERVAKNDNEIVGKFYFAKKLLIWELLEKDGLKKKIQIQWNNLSSLRAIYMEGKASILQIELEKPPTFYEEQDPQPKKHTFWKEIKDFTNGEASRCRRHTLTFAEGVLEKHYEKLVHSNGLLFLISRGSFPANDSPFFDIIEPEDSPLENQYAHMNPIQESGLMVQPLRLLPQEFPFAHYPSMIENLDPMIPGMHFAAMNEHALNHMSIDPMLPISANNFQPTNSPEMNSGLNVSFPPQTCERRKGCVFTMDNQIQEQPMLAYSTSATNLNSRRVMFDPRTQIWVSNQIPTDNAIPSGLPLNPLKQGIQPNEGIYLSNNGEYNPSDIESAMSTGLYNQNEELVSPTNEDINQMNGQRMLRNHNPVIDFDPFDGLEEDFNFYNHDFDTYG</sequence>
<evidence type="ECO:0000259" key="2">
    <source>
        <dbReference type="Pfam" id="PF24818"/>
    </source>
</evidence>
<dbReference type="Gramene" id="ONK63199">
    <property type="protein sequence ID" value="ONK63199"/>
    <property type="gene ID" value="A4U43_C07F12420"/>
</dbReference>
<feature type="domain" description="TRF2/HOY1 PH-like" evidence="2">
    <location>
        <begin position="73"/>
        <end position="192"/>
    </location>
</feature>
<dbReference type="AlphaFoldDB" id="A0A5P1EEF0"/>
<organism evidence="3 4">
    <name type="scientific">Asparagus officinalis</name>
    <name type="common">Garden asparagus</name>
    <dbReference type="NCBI Taxonomy" id="4686"/>
    <lineage>
        <taxon>Eukaryota</taxon>
        <taxon>Viridiplantae</taxon>
        <taxon>Streptophyta</taxon>
        <taxon>Embryophyta</taxon>
        <taxon>Tracheophyta</taxon>
        <taxon>Spermatophyta</taxon>
        <taxon>Magnoliopsida</taxon>
        <taxon>Liliopsida</taxon>
        <taxon>Asparagales</taxon>
        <taxon>Asparagaceae</taxon>
        <taxon>Asparagoideae</taxon>
        <taxon>Asparagus</taxon>
    </lineage>
</organism>
<reference evidence="4" key="1">
    <citation type="journal article" date="2017" name="Nat. Commun.">
        <title>The asparagus genome sheds light on the origin and evolution of a young Y chromosome.</title>
        <authorList>
            <person name="Harkess A."/>
            <person name="Zhou J."/>
            <person name="Xu C."/>
            <person name="Bowers J.E."/>
            <person name="Van der Hulst R."/>
            <person name="Ayyampalayam S."/>
            <person name="Mercati F."/>
            <person name="Riccardi P."/>
            <person name="McKain M.R."/>
            <person name="Kakrana A."/>
            <person name="Tang H."/>
            <person name="Ray J."/>
            <person name="Groenendijk J."/>
            <person name="Arikit S."/>
            <person name="Mathioni S.M."/>
            <person name="Nakano M."/>
            <person name="Shan H."/>
            <person name="Telgmann-Rauber A."/>
            <person name="Kanno A."/>
            <person name="Yue Z."/>
            <person name="Chen H."/>
            <person name="Li W."/>
            <person name="Chen Y."/>
            <person name="Xu X."/>
            <person name="Zhang Y."/>
            <person name="Luo S."/>
            <person name="Chen H."/>
            <person name="Gao J."/>
            <person name="Mao Z."/>
            <person name="Pires J.C."/>
            <person name="Luo M."/>
            <person name="Kudrna D."/>
            <person name="Wing R.A."/>
            <person name="Meyers B.C."/>
            <person name="Yi K."/>
            <person name="Kong H."/>
            <person name="Lavrijsen P."/>
            <person name="Sunseri F."/>
            <person name="Falavigna A."/>
            <person name="Ye Y."/>
            <person name="Leebens-Mack J.H."/>
            <person name="Chen G."/>
        </authorList>
    </citation>
    <scope>NUCLEOTIDE SEQUENCE [LARGE SCALE GENOMIC DNA]</scope>
    <source>
        <strain evidence="4">cv. DH0086</strain>
    </source>
</reference>
<protein>
    <recommendedName>
        <fullName evidence="2">TRF2/HOY1 PH-like domain-containing protein</fullName>
    </recommendedName>
</protein>
<dbReference type="InterPro" id="IPR057939">
    <property type="entry name" value="TRF2_HOY1_PH"/>
</dbReference>
<keyword evidence="4" id="KW-1185">Reference proteome</keyword>
<evidence type="ECO:0000313" key="3">
    <source>
        <dbReference type="EMBL" id="ONK63199.1"/>
    </source>
</evidence>
<gene>
    <name evidence="3" type="ORF">A4U43_C07F12420</name>
</gene>
<dbReference type="OrthoDB" id="6159439at2759"/>
<dbReference type="PANTHER" id="PTHR33494:SF5">
    <property type="entry name" value="F10A16.6 PROTEIN"/>
    <property type="match status" value="1"/>
</dbReference>
<name>A0A5P1EEF0_ASPOF</name>
<dbReference type="Pfam" id="PF24818">
    <property type="entry name" value="PH_TRF2_HOY1"/>
    <property type="match status" value="1"/>
</dbReference>